<evidence type="ECO:0000256" key="6">
    <source>
        <dbReference type="ARBA" id="ARBA00023242"/>
    </source>
</evidence>
<feature type="domain" description="Transcription factor AP-2 C-terminal" evidence="8">
    <location>
        <begin position="124"/>
        <end position="323"/>
    </location>
</feature>
<organism evidence="9 10">
    <name type="scientific">Mesorhabditis belari</name>
    <dbReference type="NCBI Taxonomy" id="2138241"/>
    <lineage>
        <taxon>Eukaryota</taxon>
        <taxon>Metazoa</taxon>
        <taxon>Ecdysozoa</taxon>
        <taxon>Nematoda</taxon>
        <taxon>Chromadorea</taxon>
        <taxon>Rhabditida</taxon>
        <taxon>Rhabditina</taxon>
        <taxon>Rhabditomorpha</taxon>
        <taxon>Rhabditoidea</taxon>
        <taxon>Rhabditidae</taxon>
        <taxon>Mesorhabditinae</taxon>
        <taxon>Mesorhabditis</taxon>
    </lineage>
</organism>
<dbReference type="Proteomes" id="UP000887575">
    <property type="component" value="Unassembled WGS sequence"/>
</dbReference>
<dbReference type="InterPro" id="IPR004979">
    <property type="entry name" value="TF_AP2"/>
</dbReference>
<dbReference type="PANTHER" id="PTHR10812:SF17">
    <property type="entry name" value="TRANSCRIPTION FACTOR AP-2, ISOFORM D"/>
    <property type="match status" value="1"/>
</dbReference>
<evidence type="ECO:0000256" key="4">
    <source>
        <dbReference type="ARBA" id="ARBA00023125"/>
    </source>
</evidence>
<evidence type="ECO:0000259" key="8">
    <source>
        <dbReference type="Pfam" id="PF03299"/>
    </source>
</evidence>
<dbReference type="PANTHER" id="PTHR10812">
    <property type="entry name" value="TRANSCRIPTION FACTOR AP-2"/>
    <property type="match status" value="1"/>
</dbReference>
<proteinExistence type="inferred from homology"/>
<keyword evidence="9" id="KW-1185">Reference proteome</keyword>
<dbReference type="GO" id="GO:0042127">
    <property type="term" value="P:regulation of cell population proliferation"/>
    <property type="evidence" value="ECO:0007669"/>
    <property type="project" value="TreeGrafter"/>
</dbReference>
<name>A0AAF3J780_9BILA</name>
<evidence type="ECO:0000313" key="9">
    <source>
        <dbReference type="Proteomes" id="UP000887575"/>
    </source>
</evidence>
<dbReference type="Pfam" id="PF03299">
    <property type="entry name" value="TF_AP-2"/>
    <property type="match status" value="1"/>
</dbReference>
<evidence type="ECO:0000313" key="10">
    <source>
        <dbReference type="WBParaSite" id="MBELARI_LOCUS20542"/>
    </source>
</evidence>
<keyword evidence="5" id="KW-0804">Transcription</keyword>
<dbReference type="InterPro" id="IPR013854">
    <property type="entry name" value="TF_AP2_C"/>
</dbReference>
<evidence type="ECO:0000256" key="7">
    <source>
        <dbReference type="SAM" id="MobiDB-lite"/>
    </source>
</evidence>
<accession>A0AAF3J780</accession>
<evidence type="ECO:0000256" key="5">
    <source>
        <dbReference type="ARBA" id="ARBA00023163"/>
    </source>
</evidence>
<keyword evidence="4" id="KW-0238">DNA-binding</keyword>
<evidence type="ECO:0000256" key="1">
    <source>
        <dbReference type="ARBA" id="ARBA00004123"/>
    </source>
</evidence>
<dbReference type="PRINTS" id="PR01748">
    <property type="entry name" value="AP2TNSCPFCT"/>
</dbReference>
<dbReference type="AlphaFoldDB" id="A0AAF3J780"/>
<comment type="subcellular location">
    <subcellularLocation>
        <location evidence="1">Nucleus</location>
    </subcellularLocation>
</comment>
<comment type="similarity">
    <text evidence="2">Belongs to the AP-2 family.</text>
</comment>
<evidence type="ECO:0000256" key="2">
    <source>
        <dbReference type="ARBA" id="ARBA00007770"/>
    </source>
</evidence>
<reference evidence="10" key="1">
    <citation type="submission" date="2024-02" db="UniProtKB">
        <authorList>
            <consortium name="WormBaseParasite"/>
        </authorList>
    </citation>
    <scope>IDENTIFICATION</scope>
</reference>
<protein>
    <recommendedName>
        <fullName evidence="8">Transcription factor AP-2 C-terminal domain-containing protein</fullName>
    </recommendedName>
</protein>
<keyword evidence="3" id="KW-0805">Transcription regulation</keyword>
<evidence type="ECO:0000256" key="3">
    <source>
        <dbReference type="ARBA" id="ARBA00023015"/>
    </source>
</evidence>
<dbReference type="GO" id="GO:0005634">
    <property type="term" value="C:nucleus"/>
    <property type="evidence" value="ECO:0007669"/>
    <property type="project" value="UniProtKB-SubCell"/>
</dbReference>
<dbReference type="WBParaSite" id="MBELARI_LOCUS20542">
    <property type="protein sequence ID" value="MBELARI_LOCUS20542"/>
    <property type="gene ID" value="MBELARI_LOCUS20542"/>
</dbReference>
<dbReference type="GO" id="GO:0000977">
    <property type="term" value="F:RNA polymerase II transcription regulatory region sequence-specific DNA binding"/>
    <property type="evidence" value="ECO:0007669"/>
    <property type="project" value="TreeGrafter"/>
</dbReference>
<feature type="region of interest" description="Disordered" evidence="7">
    <location>
        <begin position="1"/>
        <end position="29"/>
    </location>
</feature>
<dbReference type="GO" id="GO:0000981">
    <property type="term" value="F:DNA-binding transcription factor activity, RNA polymerase II-specific"/>
    <property type="evidence" value="ECO:0007669"/>
    <property type="project" value="TreeGrafter"/>
</dbReference>
<sequence>MQNAFLGFEGKNSRKRSTEGEKGAPLFNSTPNFSIAPPSTVSASNFFSPMPVHFPHPQMFFNDSFPFASPVIASNFSQMPNCSLNCSSDDSGIQSENSLLTETKIVFDFPTPNESLVVRDEKQFGEVSGRLCVLAQATKYKVTVGEIRRRINPPECLHASLINGILRKAKAKDGNKALRQDLTKVGLFLPSGRRKTTPATAFSALCEGEAVVLAQDFVKLCESDFPTNIMAQDYIAFSSSLPYGLVRARNDLEAALVFLSRMDQVISSLGVYPHEYSPSSTRNPYDFINSRVTDAVNNFSLLTHGFGHNAFSGVVKTLMRVAKEGIQQIDTIHHQSTNIPVFDDDFVVCDTLRETRKRPKA</sequence>
<keyword evidence="6" id="KW-0539">Nucleus</keyword>